<dbReference type="SUPFAM" id="SSF116726">
    <property type="entry name" value="TrkA C-terminal domain-like"/>
    <property type="match status" value="2"/>
</dbReference>
<keyword evidence="3" id="KW-0050">Antiport</keyword>
<accession>A0A0X8V9F4</accession>
<keyword evidence="5 9" id="KW-0812">Transmembrane</keyword>
<organism evidence="12 14">
    <name type="scientific">Anaerotignum propionicum DSM 1682</name>
    <dbReference type="NCBI Taxonomy" id="991789"/>
    <lineage>
        <taxon>Bacteria</taxon>
        <taxon>Bacillati</taxon>
        <taxon>Bacillota</taxon>
        <taxon>Clostridia</taxon>
        <taxon>Lachnospirales</taxon>
        <taxon>Anaerotignaceae</taxon>
        <taxon>Anaerotignum</taxon>
    </lineage>
</organism>
<evidence type="ECO:0000256" key="7">
    <source>
        <dbReference type="ARBA" id="ARBA00023065"/>
    </source>
</evidence>
<dbReference type="KEGG" id="cpro:CPRO_09370"/>
<reference evidence="12" key="4">
    <citation type="submission" date="2016-11" db="EMBL/GenBank/DDBJ databases">
        <authorList>
            <person name="Varghese N."/>
            <person name="Submissions S."/>
        </authorList>
    </citation>
    <scope>NUCLEOTIDE SEQUENCE</scope>
    <source>
        <strain evidence="12">DSM 1682</strain>
    </source>
</reference>
<dbReference type="OrthoDB" id="9810759at2"/>
<feature type="transmembrane region" description="Helical" evidence="9">
    <location>
        <begin position="359"/>
        <end position="381"/>
    </location>
</feature>
<gene>
    <name evidence="11" type="primary">nhaP</name>
    <name evidence="11" type="ORF">CPRO_09370</name>
    <name evidence="12" type="ORF">SAMN02745151_00547</name>
</gene>
<keyword evidence="7" id="KW-0406">Ion transport</keyword>
<keyword evidence="6 9" id="KW-1133">Transmembrane helix</keyword>
<evidence type="ECO:0000256" key="1">
    <source>
        <dbReference type="ARBA" id="ARBA00004651"/>
    </source>
</evidence>
<feature type="transmembrane region" description="Helical" evidence="9">
    <location>
        <begin position="54"/>
        <end position="75"/>
    </location>
</feature>
<evidence type="ECO:0000256" key="6">
    <source>
        <dbReference type="ARBA" id="ARBA00022989"/>
    </source>
</evidence>
<evidence type="ECO:0000256" key="4">
    <source>
        <dbReference type="ARBA" id="ARBA00022475"/>
    </source>
</evidence>
<dbReference type="Pfam" id="PF00999">
    <property type="entry name" value="Na_H_Exchanger"/>
    <property type="match status" value="1"/>
</dbReference>
<dbReference type="Gene3D" id="1.20.1530.20">
    <property type="match status" value="1"/>
</dbReference>
<dbReference type="GO" id="GO:1902600">
    <property type="term" value="P:proton transmembrane transport"/>
    <property type="evidence" value="ECO:0007669"/>
    <property type="project" value="InterPro"/>
</dbReference>
<dbReference type="GO" id="GO:0015297">
    <property type="term" value="F:antiporter activity"/>
    <property type="evidence" value="ECO:0007669"/>
    <property type="project" value="UniProtKB-KW"/>
</dbReference>
<keyword evidence="8 9" id="KW-0472">Membrane</keyword>
<evidence type="ECO:0000313" key="14">
    <source>
        <dbReference type="Proteomes" id="UP000184204"/>
    </source>
</evidence>
<feature type="transmembrane region" description="Helical" evidence="9">
    <location>
        <begin position="29"/>
        <end position="48"/>
    </location>
</feature>
<feature type="transmembrane region" description="Helical" evidence="9">
    <location>
        <begin position="182"/>
        <end position="208"/>
    </location>
</feature>
<dbReference type="PROSITE" id="PS51202">
    <property type="entry name" value="RCK_C"/>
    <property type="match status" value="1"/>
</dbReference>
<sequence length="531" mass="58983">MVLNLLLVATIIIVCVLGNKISNKIGMPVLLVFILLGMFFGSDGMVKIKFDNYYFAEQVCSIALLFIMFYGGFGTKWDEAKPIAVKAILLSSMGTIFTAILVGIFCFFVMGISLLESFLIGAVVSSTDAASVFSILRSKRLNLRDHTASLLEIESGSNDPFAYMLTIIVLSFMNGHNSPQEFIFLIFKQIIFGGVFGVGIAVITLLYFKKFKLSSSGFYSIFIMAIAIISYAAPTFFEGNGYLSAYITGIILGNSKIEDKSELVHFFDGLTGLMQILLFFLLGLLAFPSQLPKVAFPALAISLFLTFIARPVAVYAILTPFKSSKGQKRLVSWAGLRGAASIVFAIMATIRVNEMNNDIFHIVFFIVLFSILIQGTLIPFVSKRLNMTDNDIDVMSTFNDYMDELPVQFLQLAIPSDHLWVHQKVKDILLPPDSFLLLIVREKENIMPNGDTEILGDDIFILSGKSPNRIEGLTLYEMKVKKETRWYGKTIADAISGDERVIVIRRGESIVIPKGDTVLQEEDILVFSEVL</sequence>
<dbReference type="InterPro" id="IPR006153">
    <property type="entry name" value="Cation/H_exchanger_TM"/>
</dbReference>
<evidence type="ECO:0000313" key="13">
    <source>
        <dbReference type="Proteomes" id="UP000068026"/>
    </source>
</evidence>
<evidence type="ECO:0000256" key="2">
    <source>
        <dbReference type="ARBA" id="ARBA00022448"/>
    </source>
</evidence>
<feature type="transmembrane region" description="Helical" evidence="9">
    <location>
        <begin position="294"/>
        <end position="318"/>
    </location>
</feature>
<feature type="domain" description="RCK C-terminal" evidence="10">
    <location>
        <begin position="463"/>
        <end position="531"/>
    </location>
</feature>
<dbReference type="EMBL" id="CP014223">
    <property type="protein sequence ID" value="AMJ40536.1"/>
    <property type="molecule type" value="Genomic_DNA"/>
</dbReference>
<evidence type="ECO:0000313" key="11">
    <source>
        <dbReference type="EMBL" id="AMJ40536.1"/>
    </source>
</evidence>
<reference evidence="14" key="3">
    <citation type="submission" date="2016-11" db="EMBL/GenBank/DDBJ databases">
        <authorList>
            <person name="Jaros S."/>
            <person name="Januszkiewicz K."/>
            <person name="Wedrychowicz H."/>
        </authorList>
    </citation>
    <scope>NUCLEOTIDE SEQUENCE [LARGE SCALE GENOMIC DNA]</scope>
    <source>
        <strain evidence="14">DSM 1682</strain>
    </source>
</reference>
<protein>
    <submittedName>
        <fullName evidence="12">Cell volume regulation protein A</fullName>
    </submittedName>
    <submittedName>
        <fullName evidence="11">K(+)/H(+) antiporter NhaP</fullName>
    </submittedName>
</protein>
<evidence type="ECO:0000313" key="12">
    <source>
        <dbReference type="EMBL" id="SHE39537.1"/>
    </source>
</evidence>
<name>A0A0X8V9F4_ANAPI</name>
<dbReference type="Pfam" id="PF02080">
    <property type="entry name" value="TrkA_C"/>
    <property type="match status" value="2"/>
</dbReference>
<dbReference type="GO" id="GO:0005886">
    <property type="term" value="C:plasma membrane"/>
    <property type="evidence" value="ECO:0007669"/>
    <property type="project" value="UniProtKB-SubCell"/>
</dbReference>
<dbReference type="InterPro" id="IPR006037">
    <property type="entry name" value="RCK_C"/>
</dbReference>
<dbReference type="NCBIfam" id="NF003715">
    <property type="entry name" value="PRK05326.1-2"/>
    <property type="match status" value="1"/>
</dbReference>
<dbReference type="GO" id="GO:0006813">
    <property type="term" value="P:potassium ion transport"/>
    <property type="evidence" value="ECO:0007669"/>
    <property type="project" value="InterPro"/>
</dbReference>
<dbReference type="AlphaFoldDB" id="A0A0X8V9F4"/>
<feature type="transmembrane region" description="Helical" evidence="9">
    <location>
        <begin position="330"/>
        <end position="353"/>
    </location>
</feature>
<evidence type="ECO:0000256" key="5">
    <source>
        <dbReference type="ARBA" id="ARBA00022692"/>
    </source>
</evidence>
<dbReference type="NCBIfam" id="NF003716">
    <property type="entry name" value="PRK05326.1-3"/>
    <property type="match status" value="1"/>
</dbReference>
<reference evidence="13" key="2">
    <citation type="submission" date="2016-01" db="EMBL/GenBank/DDBJ databases">
        <authorList>
            <person name="Poehlein A."/>
            <person name="Schlien K."/>
            <person name="Gottschalk G."/>
            <person name="Buckel W."/>
            <person name="Daniel R."/>
        </authorList>
    </citation>
    <scope>NUCLEOTIDE SEQUENCE [LARGE SCALE GENOMIC DNA]</scope>
    <source>
        <strain evidence="13">X2</strain>
    </source>
</reference>
<dbReference type="InterPro" id="IPR038770">
    <property type="entry name" value="Na+/solute_symporter_sf"/>
</dbReference>
<dbReference type="EMBL" id="FQUA01000002">
    <property type="protein sequence ID" value="SHE39537.1"/>
    <property type="molecule type" value="Genomic_DNA"/>
</dbReference>
<keyword evidence="2" id="KW-0813">Transport</keyword>
<evidence type="ECO:0000256" key="8">
    <source>
        <dbReference type="ARBA" id="ARBA00023136"/>
    </source>
</evidence>
<feature type="transmembrane region" description="Helical" evidence="9">
    <location>
        <begin position="87"/>
        <end position="112"/>
    </location>
</feature>
<evidence type="ECO:0000259" key="10">
    <source>
        <dbReference type="PROSITE" id="PS51202"/>
    </source>
</evidence>
<keyword evidence="4" id="KW-1003">Cell membrane</keyword>
<dbReference type="PANTHER" id="PTHR32507:SF7">
    <property type="entry name" value="K(+)_H(+) ANTIPORTER NHAP2"/>
    <property type="match status" value="1"/>
</dbReference>
<evidence type="ECO:0000256" key="9">
    <source>
        <dbReference type="SAM" id="Phobius"/>
    </source>
</evidence>
<feature type="transmembrane region" description="Helical" evidence="9">
    <location>
        <begin position="269"/>
        <end position="288"/>
    </location>
</feature>
<proteinExistence type="predicted"/>
<keyword evidence="13" id="KW-1185">Reference proteome</keyword>
<feature type="transmembrane region" description="Helical" evidence="9">
    <location>
        <begin position="215"/>
        <end position="233"/>
    </location>
</feature>
<dbReference type="InterPro" id="IPR036721">
    <property type="entry name" value="RCK_C_sf"/>
</dbReference>
<evidence type="ECO:0000256" key="3">
    <source>
        <dbReference type="ARBA" id="ARBA00022449"/>
    </source>
</evidence>
<dbReference type="Gene3D" id="3.30.70.1450">
    <property type="entry name" value="Regulator of K+ conductance, C-terminal domain"/>
    <property type="match status" value="2"/>
</dbReference>
<feature type="transmembrane region" description="Helical" evidence="9">
    <location>
        <begin position="118"/>
        <end position="136"/>
    </location>
</feature>
<dbReference type="GO" id="GO:0008324">
    <property type="term" value="F:monoatomic cation transmembrane transporter activity"/>
    <property type="evidence" value="ECO:0007669"/>
    <property type="project" value="InterPro"/>
</dbReference>
<dbReference type="PANTHER" id="PTHR32507">
    <property type="entry name" value="NA(+)/H(+) ANTIPORTER 1"/>
    <property type="match status" value="1"/>
</dbReference>
<dbReference type="RefSeq" id="WP_066048359.1">
    <property type="nucleotide sequence ID" value="NZ_CP014223.1"/>
</dbReference>
<comment type="subcellular location">
    <subcellularLocation>
        <location evidence="1">Cell membrane</location>
        <topology evidence="1">Multi-pass membrane protein</topology>
    </subcellularLocation>
</comment>
<reference evidence="11 13" key="1">
    <citation type="journal article" date="2016" name="Genome Announc.">
        <title>Complete Genome Sequence of the Amino Acid-Fermenting Clostridium propionicum X2 (DSM 1682).</title>
        <authorList>
            <person name="Poehlein A."/>
            <person name="Schlien K."/>
            <person name="Chowdhury N.P."/>
            <person name="Gottschalk G."/>
            <person name="Buckel W."/>
            <person name="Daniel R."/>
        </authorList>
    </citation>
    <scope>NUCLEOTIDE SEQUENCE [LARGE SCALE GENOMIC DNA]</scope>
    <source>
        <strain evidence="11 13">X2</strain>
    </source>
</reference>
<dbReference type="Proteomes" id="UP000068026">
    <property type="component" value="Chromosome"/>
</dbReference>
<dbReference type="Proteomes" id="UP000184204">
    <property type="component" value="Unassembled WGS sequence"/>
</dbReference>